<proteinExistence type="predicted"/>
<feature type="transmembrane region" description="Helical" evidence="1">
    <location>
        <begin position="87"/>
        <end position="109"/>
    </location>
</feature>
<comment type="caution">
    <text evidence="2">The sequence shown here is derived from an EMBL/GenBank/DDBJ whole genome shotgun (WGS) entry which is preliminary data.</text>
</comment>
<keyword evidence="3" id="KW-1185">Reference proteome</keyword>
<accession>A0ABU8CA34</accession>
<feature type="transmembrane region" description="Helical" evidence="1">
    <location>
        <begin position="46"/>
        <end position="66"/>
    </location>
</feature>
<keyword evidence="1" id="KW-0472">Membrane</keyword>
<evidence type="ECO:0000313" key="3">
    <source>
        <dbReference type="Proteomes" id="UP001375382"/>
    </source>
</evidence>
<dbReference type="Proteomes" id="UP001375382">
    <property type="component" value="Unassembled WGS sequence"/>
</dbReference>
<reference evidence="2 3" key="1">
    <citation type="journal article" date="2023" name="Ecotoxicol. Environ. Saf.">
        <title>Mercury remediation potential of mercury-resistant strain Rheinheimera metallidurans sp. nov. isolated from a municipal waste dumping site.</title>
        <authorList>
            <person name="Yadav V."/>
            <person name="Manjhi A."/>
            <person name="Vadakedath N."/>
        </authorList>
    </citation>
    <scope>NUCLEOTIDE SEQUENCE [LARGE SCALE GENOMIC DNA]</scope>
    <source>
        <strain evidence="2 3">E-49</strain>
    </source>
</reference>
<organism evidence="2 3">
    <name type="scientific">Rheinheimera muenzenbergensis</name>
    <dbReference type="NCBI Taxonomy" id="1193628"/>
    <lineage>
        <taxon>Bacteria</taxon>
        <taxon>Pseudomonadati</taxon>
        <taxon>Pseudomonadota</taxon>
        <taxon>Gammaproteobacteria</taxon>
        <taxon>Chromatiales</taxon>
        <taxon>Chromatiaceae</taxon>
        <taxon>Rheinheimera</taxon>
    </lineage>
</organism>
<name>A0ABU8CA34_9GAMM</name>
<protein>
    <submittedName>
        <fullName evidence="2">Uncharacterized protein</fullName>
    </submittedName>
</protein>
<sequence>MLAFYQRWACRLKPLRSVLLLCAGAALGVFVWLLFAADAALSARWQLSSVVFAISCAVLWLWATLFCRQLAACPPDASLWQRLKYRLLLAAYYLLAMLFSLILITTLYLGLRAVKGIIAAAFF</sequence>
<keyword evidence="1" id="KW-0812">Transmembrane</keyword>
<gene>
    <name evidence="2" type="ORF">MN202_14910</name>
</gene>
<dbReference type="EMBL" id="JALAAR010000013">
    <property type="protein sequence ID" value="MEH8018531.1"/>
    <property type="molecule type" value="Genomic_DNA"/>
</dbReference>
<keyword evidence="1" id="KW-1133">Transmembrane helix</keyword>
<dbReference type="RefSeq" id="WP_335736937.1">
    <property type="nucleotide sequence ID" value="NZ_JALAAR010000013.1"/>
</dbReference>
<evidence type="ECO:0000313" key="2">
    <source>
        <dbReference type="EMBL" id="MEH8018531.1"/>
    </source>
</evidence>
<evidence type="ECO:0000256" key="1">
    <source>
        <dbReference type="SAM" id="Phobius"/>
    </source>
</evidence>